<keyword evidence="2" id="KW-1185">Reference proteome</keyword>
<organism evidence="1 2">
    <name type="scientific">Kistimonas scapharcae</name>
    <dbReference type="NCBI Taxonomy" id="1036133"/>
    <lineage>
        <taxon>Bacteria</taxon>
        <taxon>Pseudomonadati</taxon>
        <taxon>Pseudomonadota</taxon>
        <taxon>Gammaproteobacteria</taxon>
        <taxon>Oceanospirillales</taxon>
        <taxon>Endozoicomonadaceae</taxon>
        <taxon>Kistimonas</taxon>
    </lineage>
</organism>
<accession>A0ABP8V599</accession>
<dbReference type="SUPFAM" id="SSF48452">
    <property type="entry name" value="TPR-like"/>
    <property type="match status" value="1"/>
</dbReference>
<dbReference type="Gene3D" id="1.25.40.10">
    <property type="entry name" value="Tetratricopeptide repeat domain"/>
    <property type="match status" value="1"/>
</dbReference>
<dbReference type="EMBL" id="BAABFL010000431">
    <property type="protein sequence ID" value="GAA4650971.1"/>
    <property type="molecule type" value="Genomic_DNA"/>
</dbReference>
<evidence type="ECO:0000313" key="1">
    <source>
        <dbReference type="EMBL" id="GAA4650971.1"/>
    </source>
</evidence>
<reference evidence="2" key="1">
    <citation type="journal article" date="2019" name="Int. J. Syst. Evol. Microbiol.">
        <title>The Global Catalogue of Microorganisms (GCM) 10K type strain sequencing project: providing services to taxonomists for standard genome sequencing and annotation.</title>
        <authorList>
            <consortium name="The Broad Institute Genomics Platform"/>
            <consortium name="The Broad Institute Genome Sequencing Center for Infectious Disease"/>
            <person name="Wu L."/>
            <person name="Ma J."/>
        </authorList>
    </citation>
    <scope>NUCLEOTIDE SEQUENCE [LARGE SCALE GENOMIC DNA]</scope>
    <source>
        <strain evidence="2">JCM 17805</strain>
    </source>
</reference>
<dbReference type="InterPro" id="IPR019734">
    <property type="entry name" value="TPR_rpt"/>
</dbReference>
<dbReference type="InterPro" id="IPR011990">
    <property type="entry name" value="TPR-like_helical_dom_sf"/>
</dbReference>
<dbReference type="SMART" id="SM00028">
    <property type="entry name" value="TPR"/>
    <property type="match status" value="2"/>
</dbReference>
<gene>
    <name evidence="1" type="ORF">GCM10023116_32540</name>
</gene>
<proteinExistence type="predicted"/>
<name>A0ABP8V599_9GAMM</name>
<evidence type="ECO:0000313" key="2">
    <source>
        <dbReference type="Proteomes" id="UP001500604"/>
    </source>
</evidence>
<sequence>MGLLLERLKLYQASDKGADTAMLELTATIMFLQLGSHNPSIAIETAKHLPEHISRKGKEAARLLLILGEAWRQLGNYHHAERAYQLALIESGNNAVKLSIIARYADLLRETHRSLTAIELLSQLEEFKPQVIPSELSLYNNDKARGLILYSQLLMERAQAKPELRAESAKKVLGLVTEAMKLGVEELPKTSLFLGTQLFVSLEAGKAFETMGYRNEAIELYNIAQPYLYQHYQQDPAIARAAWDVVVRHSKLTNVDNDQQVRFAKARVNAYLETFPADSQPLLEPLTSLALAHFSNGQEDEARRLIDHAISNYAKPIADYGVCSSGLESLYAGNLVKMYDPISLLGHADTILTRLLIANVVSTDLKCPPFTDPK</sequence>
<protein>
    <recommendedName>
        <fullName evidence="3">Tetratricopeptide repeat protein</fullName>
    </recommendedName>
</protein>
<comment type="caution">
    <text evidence="1">The sequence shown here is derived from an EMBL/GenBank/DDBJ whole genome shotgun (WGS) entry which is preliminary data.</text>
</comment>
<dbReference type="Proteomes" id="UP001500604">
    <property type="component" value="Unassembled WGS sequence"/>
</dbReference>
<evidence type="ECO:0008006" key="3">
    <source>
        <dbReference type="Google" id="ProtNLM"/>
    </source>
</evidence>